<evidence type="ECO:0000256" key="4">
    <source>
        <dbReference type="ARBA" id="ARBA00022989"/>
    </source>
</evidence>
<comment type="caution">
    <text evidence="7">The sequence shown here is derived from an EMBL/GenBank/DDBJ whole genome shotgun (WGS) entry which is preliminary data.</text>
</comment>
<name>A0A119MHI8_9BURK</name>
<dbReference type="EMBL" id="LPIX01000098">
    <property type="protein sequence ID" value="KWD94117.1"/>
    <property type="molecule type" value="Genomic_DNA"/>
</dbReference>
<evidence type="ECO:0000256" key="6">
    <source>
        <dbReference type="SAM" id="Phobius"/>
    </source>
</evidence>
<evidence type="ECO:0000256" key="1">
    <source>
        <dbReference type="ARBA" id="ARBA00004651"/>
    </source>
</evidence>
<gene>
    <name evidence="7" type="ORF">WL73_26340</name>
</gene>
<dbReference type="CDD" id="cd06173">
    <property type="entry name" value="MFS_MefA_like"/>
    <property type="match status" value="1"/>
</dbReference>
<dbReference type="Pfam" id="PF07690">
    <property type="entry name" value="MFS_1"/>
    <property type="match status" value="1"/>
</dbReference>
<feature type="transmembrane region" description="Helical" evidence="6">
    <location>
        <begin position="77"/>
        <end position="102"/>
    </location>
</feature>
<dbReference type="SUPFAM" id="SSF103473">
    <property type="entry name" value="MFS general substrate transporter"/>
    <property type="match status" value="1"/>
</dbReference>
<evidence type="ECO:0000313" key="8">
    <source>
        <dbReference type="Proteomes" id="UP000062998"/>
    </source>
</evidence>
<keyword evidence="4 6" id="KW-1133">Transmembrane helix</keyword>
<sequence>MALLWSGLAISAIGDEFFAVAAMWLAVQISGSNASWLGALRGAAALTGALLGGIWAERWDHRRTMLGADLARAALSIVPVLAWSLGLMHLWLLAVPIMLMMIMNSLFDPALRASLPRLVSAPGQLQATNALFDSILRVARVIGPTLAAAVTILIPLEHLFTLNSITFLLSAWAIAKLDKALPRLPPRHTSRRAGLTAGWRSLAGRRRMQVVYICAALGNVAWALGISIGMALAVVKYDVNGFGVHGIAAYGLLMGAYGVGNLVAILIIGNITIRHLYEGFSFGSAVNGLGIAIAGAAVMCLPREYVLAGMMLGACIAALGGPLIDIAFLLLLQTTFSQQEIAGLARLRFAALGASILVAGACGAFLYAHFGTAEVIIGSGVLEIIVGLLVLLAPKESTAPMTGIAK</sequence>
<feature type="transmembrane region" description="Helical" evidence="6">
    <location>
        <begin position="280"/>
        <end position="299"/>
    </location>
</feature>
<accession>A0A119MHI8</accession>
<dbReference type="PANTHER" id="PTHR23513">
    <property type="entry name" value="INTEGRAL MEMBRANE EFFLUX PROTEIN-RELATED"/>
    <property type="match status" value="1"/>
</dbReference>
<dbReference type="Gene3D" id="1.20.1250.20">
    <property type="entry name" value="MFS general substrate transporter like domains"/>
    <property type="match status" value="1"/>
</dbReference>
<dbReference type="GO" id="GO:0005886">
    <property type="term" value="C:plasma membrane"/>
    <property type="evidence" value="ECO:0007669"/>
    <property type="project" value="UniProtKB-SubCell"/>
</dbReference>
<feature type="transmembrane region" description="Helical" evidence="6">
    <location>
        <begin position="375"/>
        <end position="393"/>
    </location>
</feature>
<evidence type="ECO:0000256" key="3">
    <source>
        <dbReference type="ARBA" id="ARBA00022692"/>
    </source>
</evidence>
<feature type="transmembrane region" description="Helical" evidence="6">
    <location>
        <begin position="146"/>
        <end position="175"/>
    </location>
</feature>
<reference evidence="7 8" key="1">
    <citation type="submission" date="2015-11" db="EMBL/GenBank/DDBJ databases">
        <title>Expanding the genomic diversity of Burkholderia species for the development of highly accurate diagnostics.</title>
        <authorList>
            <person name="Sahl J."/>
            <person name="Keim P."/>
            <person name="Wagner D."/>
        </authorList>
    </citation>
    <scope>NUCLEOTIDE SEQUENCE [LARGE SCALE GENOMIC DNA]</scope>
    <source>
        <strain evidence="7 8">MSMB2167WGS</strain>
    </source>
</reference>
<evidence type="ECO:0000313" key="7">
    <source>
        <dbReference type="EMBL" id="KWD94117.1"/>
    </source>
</evidence>
<keyword evidence="3 6" id="KW-0812">Transmembrane</keyword>
<dbReference type="GO" id="GO:0022857">
    <property type="term" value="F:transmembrane transporter activity"/>
    <property type="evidence" value="ECO:0007669"/>
    <property type="project" value="InterPro"/>
</dbReference>
<feature type="transmembrane region" description="Helical" evidence="6">
    <location>
        <begin position="210"/>
        <end position="235"/>
    </location>
</feature>
<feature type="transmembrane region" description="Helical" evidence="6">
    <location>
        <begin position="305"/>
        <end position="332"/>
    </location>
</feature>
<keyword evidence="2" id="KW-1003">Cell membrane</keyword>
<feature type="transmembrane region" description="Helical" evidence="6">
    <location>
        <begin position="344"/>
        <end position="369"/>
    </location>
</feature>
<evidence type="ECO:0008006" key="9">
    <source>
        <dbReference type="Google" id="ProtNLM"/>
    </source>
</evidence>
<protein>
    <recommendedName>
        <fullName evidence="9">MFS transporter</fullName>
    </recommendedName>
</protein>
<proteinExistence type="predicted"/>
<organism evidence="7 8">
    <name type="scientific">Burkholderia ubonensis</name>
    <dbReference type="NCBI Taxonomy" id="101571"/>
    <lineage>
        <taxon>Bacteria</taxon>
        <taxon>Pseudomonadati</taxon>
        <taxon>Pseudomonadota</taxon>
        <taxon>Betaproteobacteria</taxon>
        <taxon>Burkholderiales</taxon>
        <taxon>Burkholderiaceae</taxon>
        <taxon>Burkholderia</taxon>
        <taxon>Burkholderia cepacia complex</taxon>
    </lineage>
</organism>
<evidence type="ECO:0000256" key="2">
    <source>
        <dbReference type="ARBA" id="ARBA00022475"/>
    </source>
</evidence>
<dbReference type="AlphaFoldDB" id="A0A119MHI8"/>
<dbReference type="InterPro" id="IPR011701">
    <property type="entry name" value="MFS"/>
</dbReference>
<dbReference type="PANTHER" id="PTHR23513:SF6">
    <property type="entry name" value="MAJOR FACILITATOR SUPERFAMILY ASSOCIATED DOMAIN-CONTAINING PROTEIN"/>
    <property type="match status" value="1"/>
</dbReference>
<feature type="transmembrane region" description="Helical" evidence="6">
    <location>
        <begin position="247"/>
        <end position="268"/>
    </location>
</feature>
<feature type="transmembrane region" description="Helical" evidence="6">
    <location>
        <begin position="38"/>
        <end position="56"/>
    </location>
</feature>
<dbReference type="Proteomes" id="UP000062998">
    <property type="component" value="Unassembled WGS sequence"/>
</dbReference>
<comment type="subcellular location">
    <subcellularLocation>
        <location evidence="1">Cell membrane</location>
        <topology evidence="1">Multi-pass membrane protein</topology>
    </subcellularLocation>
</comment>
<keyword evidence="5 6" id="KW-0472">Membrane</keyword>
<dbReference type="InterPro" id="IPR036259">
    <property type="entry name" value="MFS_trans_sf"/>
</dbReference>
<evidence type="ECO:0000256" key="5">
    <source>
        <dbReference type="ARBA" id="ARBA00023136"/>
    </source>
</evidence>